<protein>
    <recommendedName>
        <fullName evidence="6">Copper-containing nitrite reductase</fullName>
        <ecNumber evidence="5">1.7.2.1</ecNumber>
    </recommendedName>
</protein>
<keyword evidence="8" id="KW-0677">Repeat</keyword>
<evidence type="ECO:0000256" key="7">
    <source>
        <dbReference type="ARBA" id="ARBA00022723"/>
    </source>
</evidence>
<dbReference type="CDD" id="cd00920">
    <property type="entry name" value="Cupredoxin"/>
    <property type="match status" value="1"/>
</dbReference>
<feature type="domain" description="Plastocyanin-like" evidence="13">
    <location>
        <begin position="222"/>
        <end position="330"/>
    </location>
</feature>
<evidence type="ECO:0000313" key="16">
    <source>
        <dbReference type="Proteomes" id="UP000272015"/>
    </source>
</evidence>
<evidence type="ECO:0000256" key="10">
    <source>
        <dbReference type="ARBA" id="ARBA00023008"/>
    </source>
</evidence>
<sequence length="480" mass="48469">APSAGATPPAAPAATVAAPVRRRGLAAAAATLALSLALGVGLDSSAMTLAGTGAAGGTGHTTTVDVTMINTTFSPDSIDVPVGDTLVINVTNDDDMLHDLVLASGGDSGRVAPGASATINAGVITADLDGWCSIAGHRLLGMELTINAIGADDSASAGAADAAAPDDGTAMDHGAMGDESVETGSAADDLVPGALPGADFVARDAALAPAASATVHELTMTVTDEELEVAPGVTQTLWTYNGGATGPTLRGRVGDAFDVTFVNAGTISHSIDFHAGALAPDKPMRSIDPGESLEYRFTATRSGIWMYHCGTMPMTSHIANGMFGAVIIDPAGLSTVDREYSLVQSEYYLGPQGGEVDSAKAQAAVPDLVVFNGYSDQYMAEPLTARVGETVRVWVLDAGPNSGSSFHVVGGQFDTVFKEGEYLLKDGGSTGSGGAQALALSPAQGGFVELTFTEAGTYSFVTHIMADAEKGAHGVFVVTD</sequence>
<keyword evidence="9" id="KW-0560">Oxidoreductase</keyword>
<dbReference type="SUPFAM" id="SSF49503">
    <property type="entry name" value="Cupredoxins"/>
    <property type="match status" value="3"/>
</dbReference>
<dbReference type="GO" id="GO:0005507">
    <property type="term" value="F:copper ion binding"/>
    <property type="evidence" value="ECO:0007669"/>
    <property type="project" value="InterPro"/>
</dbReference>
<feature type="binding site" description="type 1 copper site" evidence="12">
    <location>
        <position position="322"/>
    </location>
    <ligand>
        <name>Cu cation</name>
        <dbReference type="ChEBI" id="CHEBI:23378"/>
        <label>1</label>
    </ligand>
</feature>
<dbReference type="AlphaFoldDB" id="A0A3A5MHK8"/>
<evidence type="ECO:0000256" key="12">
    <source>
        <dbReference type="PIRSR" id="PIRSR601287-1"/>
    </source>
</evidence>
<feature type="non-terminal residue" evidence="15">
    <location>
        <position position="1"/>
    </location>
</feature>
<dbReference type="OrthoDB" id="345021at2"/>
<evidence type="ECO:0000256" key="11">
    <source>
        <dbReference type="ARBA" id="ARBA00049340"/>
    </source>
</evidence>
<dbReference type="Gene3D" id="2.60.40.420">
    <property type="entry name" value="Cupredoxins - blue copper proteins"/>
    <property type="match status" value="3"/>
</dbReference>
<evidence type="ECO:0000259" key="13">
    <source>
        <dbReference type="Pfam" id="PF07732"/>
    </source>
</evidence>
<dbReference type="Pfam" id="PF07732">
    <property type="entry name" value="Cu-oxidase_3"/>
    <property type="match status" value="1"/>
</dbReference>
<reference evidence="15 16" key="1">
    <citation type="submission" date="2018-09" db="EMBL/GenBank/DDBJ databases">
        <title>Novel species of Cryobacterium.</title>
        <authorList>
            <person name="Liu Q."/>
            <person name="Xin Y.-H."/>
        </authorList>
    </citation>
    <scope>NUCLEOTIDE SEQUENCE [LARGE SCALE GENOMIC DNA]</scope>
    <source>
        <strain evidence="15 16">Hh39</strain>
    </source>
</reference>
<comment type="catalytic activity">
    <reaction evidence="11">
        <text>nitric oxide + Fe(III)-[cytochrome c] + H2O = Fe(II)-[cytochrome c] + nitrite + 2 H(+)</text>
        <dbReference type="Rhea" id="RHEA:15233"/>
        <dbReference type="Rhea" id="RHEA-COMP:10350"/>
        <dbReference type="Rhea" id="RHEA-COMP:14399"/>
        <dbReference type="ChEBI" id="CHEBI:15377"/>
        <dbReference type="ChEBI" id="CHEBI:15378"/>
        <dbReference type="ChEBI" id="CHEBI:16301"/>
        <dbReference type="ChEBI" id="CHEBI:16480"/>
        <dbReference type="ChEBI" id="CHEBI:29033"/>
        <dbReference type="ChEBI" id="CHEBI:29034"/>
        <dbReference type="EC" id="1.7.2.1"/>
    </reaction>
</comment>
<feature type="binding site" description="type 1 copper site" evidence="12">
    <location>
        <position position="309"/>
    </location>
    <ligand>
        <name>Cu cation</name>
        <dbReference type="ChEBI" id="CHEBI:23378"/>
        <label>1</label>
    </ligand>
</feature>
<comment type="subunit">
    <text evidence="4">Homotrimer.</text>
</comment>
<keyword evidence="16" id="KW-1185">Reference proteome</keyword>
<feature type="binding site" description="type 1 copper site" evidence="12">
    <location>
        <position position="308"/>
    </location>
    <ligand>
        <name>Cu cation</name>
        <dbReference type="ChEBI" id="CHEBI:23378"/>
        <label>1</label>
    </ligand>
</feature>
<dbReference type="PANTHER" id="PTHR11709:SF394">
    <property type="entry name" value="FI03373P-RELATED"/>
    <property type="match status" value="1"/>
</dbReference>
<dbReference type="CDD" id="cd11020">
    <property type="entry name" value="CuRO_1_CuNIR"/>
    <property type="match status" value="1"/>
</dbReference>
<comment type="cofactor">
    <cofactor evidence="2 12">
        <name>Cu(2+)</name>
        <dbReference type="ChEBI" id="CHEBI:29036"/>
    </cofactor>
</comment>
<evidence type="ECO:0000256" key="5">
    <source>
        <dbReference type="ARBA" id="ARBA00011882"/>
    </source>
</evidence>
<dbReference type="RefSeq" id="WP_158594856.1">
    <property type="nucleotide sequence ID" value="NZ_QZVS01000082.1"/>
</dbReference>
<dbReference type="Proteomes" id="UP000272015">
    <property type="component" value="Unassembled WGS sequence"/>
</dbReference>
<dbReference type="InterPro" id="IPR001287">
    <property type="entry name" value="NO2-reductase_Cu"/>
</dbReference>
<dbReference type="InterPro" id="IPR028096">
    <property type="entry name" value="EfeO_Cupredoxin"/>
</dbReference>
<evidence type="ECO:0000256" key="1">
    <source>
        <dbReference type="ARBA" id="ARBA00001960"/>
    </source>
</evidence>
<dbReference type="PRINTS" id="PR00695">
    <property type="entry name" value="CUNO2RDTASE"/>
</dbReference>
<gene>
    <name evidence="15" type="ORF">D6T64_10005</name>
</gene>
<accession>A0A3A5MHK8</accession>
<dbReference type="InterPro" id="IPR008972">
    <property type="entry name" value="Cupredoxin"/>
</dbReference>
<evidence type="ECO:0000256" key="2">
    <source>
        <dbReference type="ARBA" id="ARBA00001973"/>
    </source>
</evidence>
<feature type="binding site" description="type 1 copper site" evidence="12">
    <location>
        <position position="317"/>
    </location>
    <ligand>
        <name>Cu cation</name>
        <dbReference type="ChEBI" id="CHEBI:23378"/>
        <label>1</label>
    </ligand>
</feature>
<comment type="caution">
    <text evidence="15">The sequence shown here is derived from an EMBL/GenBank/DDBJ whole genome shotgun (WGS) entry which is preliminary data.</text>
</comment>
<evidence type="ECO:0000256" key="4">
    <source>
        <dbReference type="ARBA" id="ARBA00011233"/>
    </source>
</evidence>
<dbReference type="PANTHER" id="PTHR11709">
    <property type="entry name" value="MULTI-COPPER OXIDASE"/>
    <property type="match status" value="1"/>
</dbReference>
<dbReference type="GO" id="GO:0050421">
    <property type="term" value="F:nitrite reductase (NO-forming) activity"/>
    <property type="evidence" value="ECO:0007669"/>
    <property type="project" value="UniProtKB-EC"/>
</dbReference>
<dbReference type="CDD" id="cd04208">
    <property type="entry name" value="CuRO_2_CuNIR"/>
    <property type="match status" value="1"/>
</dbReference>
<dbReference type="EC" id="1.7.2.1" evidence="5"/>
<feature type="binding site" description="type 1 copper site" evidence="12">
    <location>
        <position position="274"/>
    </location>
    <ligand>
        <name>Cu cation</name>
        <dbReference type="ChEBI" id="CHEBI:23378"/>
        <label>1</label>
    </ligand>
</feature>
<keyword evidence="7 12" id="KW-0479">Metal-binding</keyword>
<dbReference type="EMBL" id="QZVS01000082">
    <property type="protein sequence ID" value="RJT88555.1"/>
    <property type="molecule type" value="Genomic_DNA"/>
</dbReference>
<organism evidence="15 16">
    <name type="scientific">Cryobacterium melibiosiphilum</name>
    <dbReference type="NCBI Taxonomy" id="995039"/>
    <lineage>
        <taxon>Bacteria</taxon>
        <taxon>Bacillati</taxon>
        <taxon>Actinomycetota</taxon>
        <taxon>Actinomycetes</taxon>
        <taxon>Micrococcales</taxon>
        <taxon>Microbacteriaceae</taxon>
        <taxon>Cryobacterium</taxon>
    </lineage>
</organism>
<evidence type="ECO:0000259" key="14">
    <source>
        <dbReference type="Pfam" id="PF13473"/>
    </source>
</evidence>
<evidence type="ECO:0000256" key="6">
    <source>
        <dbReference type="ARBA" id="ARBA00017290"/>
    </source>
</evidence>
<feature type="binding site" description="type 1 copper site" evidence="12">
    <location>
        <position position="463"/>
    </location>
    <ligand>
        <name>Cu cation</name>
        <dbReference type="ChEBI" id="CHEBI:23378"/>
        <label>1</label>
    </ligand>
</feature>
<comment type="similarity">
    <text evidence="3">Belongs to the multicopper oxidase family.</text>
</comment>
<dbReference type="InterPro" id="IPR011707">
    <property type="entry name" value="Cu-oxidase-like_N"/>
</dbReference>
<proteinExistence type="inferred from homology"/>
<evidence type="ECO:0000256" key="8">
    <source>
        <dbReference type="ARBA" id="ARBA00022737"/>
    </source>
</evidence>
<keyword evidence="10 12" id="KW-0186">Copper</keyword>
<dbReference type="Pfam" id="PF13473">
    <property type="entry name" value="Cupredoxin_1"/>
    <property type="match status" value="1"/>
</dbReference>
<name>A0A3A5MHK8_9MICO</name>
<comment type="cofactor">
    <cofactor evidence="1 12">
        <name>Cu(+)</name>
        <dbReference type="ChEBI" id="CHEBI:49552"/>
    </cofactor>
</comment>
<dbReference type="InterPro" id="IPR045087">
    <property type="entry name" value="Cu-oxidase_fam"/>
</dbReference>
<evidence type="ECO:0000313" key="15">
    <source>
        <dbReference type="EMBL" id="RJT88555.1"/>
    </source>
</evidence>
<feature type="binding site" description="type 1 copper site" evidence="12">
    <location>
        <position position="269"/>
    </location>
    <ligand>
        <name>Cu cation</name>
        <dbReference type="ChEBI" id="CHEBI:23378"/>
        <label>1</label>
    </ligand>
</feature>
<evidence type="ECO:0000256" key="3">
    <source>
        <dbReference type="ARBA" id="ARBA00010609"/>
    </source>
</evidence>
<evidence type="ECO:0000256" key="9">
    <source>
        <dbReference type="ARBA" id="ARBA00023002"/>
    </source>
</evidence>
<feature type="domain" description="EfeO-type cupredoxin-like" evidence="14">
    <location>
        <begin position="58"/>
        <end position="120"/>
    </location>
</feature>